<accession>A0A9W4GP07</accession>
<sequence>MAYRIHFTVEDLARTRVAEPPPLMELSAAVRVLQTRSHPVWFGGDAPPAPPTGEALPASLHPPWIRWNAPLLEIATLSGFDGDLRLEGRRLLLVPSFFGADAIAIDIDAEPQPVIRYPIGRDQPSAPRFALPAQPTAPPGARSPLAALLDRTRVVVATRRSTAPPSSASPSSTPRPANPGPEALCVGAVVASAGRQRGRMLSAWP</sequence>
<organism evidence="2 3">
    <name type="scientific">Actinacidiphila cocklensis</name>
    <dbReference type="NCBI Taxonomy" id="887465"/>
    <lineage>
        <taxon>Bacteria</taxon>
        <taxon>Bacillati</taxon>
        <taxon>Actinomycetota</taxon>
        <taxon>Actinomycetes</taxon>
        <taxon>Kitasatosporales</taxon>
        <taxon>Streptomycetaceae</taxon>
        <taxon>Actinacidiphila</taxon>
    </lineage>
</organism>
<feature type="compositionally biased region" description="Low complexity" evidence="1">
    <location>
        <begin position="158"/>
        <end position="175"/>
    </location>
</feature>
<evidence type="ECO:0000313" key="3">
    <source>
        <dbReference type="Proteomes" id="UP001152519"/>
    </source>
</evidence>
<feature type="region of interest" description="Disordered" evidence="1">
    <location>
        <begin position="158"/>
        <end position="183"/>
    </location>
</feature>
<name>A0A9W4GP07_9ACTN</name>
<dbReference type="AlphaFoldDB" id="A0A9W4GP07"/>
<proteinExistence type="predicted"/>
<comment type="caution">
    <text evidence="2">The sequence shown here is derived from an EMBL/GenBank/DDBJ whole genome shotgun (WGS) entry which is preliminary data.</text>
</comment>
<keyword evidence="3" id="KW-1185">Reference proteome</keyword>
<evidence type="ECO:0000313" key="2">
    <source>
        <dbReference type="EMBL" id="CAG6391888.1"/>
    </source>
</evidence>
<protein>
    <submittedName>
        <fullName evidence="2">Uncharacterized protein</fullName>
    </submittedName>
</protein>
<gene>
    <name evidence="2" type="ORF">SCOCK_140086</name>
</gene>
<dbReference type="Proteomes" id="UP001152519">
    <property type="component" value="Unassembled WGS sequence"/>
</dbReference>
<dbReference type="RefSeq" id="WP_251485831.1">
    <property type="nucleotide sequence ID" value="NZ_CAJSLV010000042.1"/>
</dbReference>
<reference evidence="2" key="1">
    <citation type="submission" date="2021-05" db="EMBL/GenBank/DDBJ databases">
        <authorList>
            <person name="Arsene-Ploetze F."/>
        </authorList>
    </citation>
    <scope>NUCLEOTIDE SEQUENCE</scope>
    <source>
        <strain evidence="2">DSM 42138</strain>
    </source>
</reference>
<dbReference type="EMBL" id="CAJSLV010000042">
    <property type="protein sequence ID" value="CAG6391888.1"/>
    <property type="molecule type" value="Genomic_DNA"/>
</dbReference>
<evidence type="ECO:0000256" key="1">
    <source>
        <dbReference type="SAM" id="MobiDB-lite"/>
    </source>
</evidence>